<organism evidence="2">
    <name type="scientific">bioreactor metagenome</name>
    <dbReference type="NCBI Taxonomy" id="1076179"/>
    <lineage>
        <taxon>unclassified sequences</taxon>
        <taxon>metagenomes</taxon>
        <taxon>ecological metagenomes</taxon>
    </lineage>
</organism>
<evidence type="ECO:0000313" key="2">
    <source>
        <dbReference type="EMBL" id="MPM65600.1"/>
    </source>
</evidence>
<proteinExistence type="predicted"/>
<protein>
    <recommendedName>
        <fullName evidence="1">Polysaccharide pyruvyl transferase domain-containing protein</fullName>
    </recommendedName>
</protein>
<dbReference type="PANTHER" id="PTHR36836">
    <property type="entry name" value="COLANIC ACID BIOSYNTHESIS PROTEIN WCAK"/>
    <property type="match status" value="1"/>
</dbReference>
<dbReference type="AlphaFoldDB" id="A0A645BJF1"/>
<evidence type="ECO:0000259" key="1">
    <source>
        <dbReference type="Pfam" id="PF04230"/>
    </source>
</evidence>
<gene>
    <name evidence="2" type="ORF">SDC9_112497</name>
</gene>
<feature type="domain" description="Polysaccharide pyruvyl transferase" evidence="1">
    <location>
        <begin position="12"/>
        <end position="120"/>
    </location>
</feature>
<sequence length="187" mass="20312">MDGLLESRGLDPRGSYVAFILRPWPGFEDKLAVFAAAADDAYNRHGLTPVFFPIERQLDVEAGRKAAALVTVPHHILESTGSSAHTIGMLSRMRVVVSMRLHGLVFAAGQGVPLVGVVYDQKVSSFLSYIGQDLFTQLESLTEEGLKAQLDAACARMSDQEFLAGGVERLRLAEEENSKAAARLLEP</sequence>
<dbReference type="EMBL" id="VSSQ01020604">
    <property type="protein sequence ID" value="MPM65600.1"/>
    <property type="molecule type" value="Genomic_DNA"/>
</dbReference>
<accession>A0A645BJF1</accession>
<comment type="caution">
    <text evidence="2">The sequence shown here is derived from an EMBL/GenBank/DDBJ whole genome shotgun (WGS) entry which is preliminary data.</text>
</comment>
<reference evidence="2" key="1">
    <citation type="submission" date="2019-08" db="EMBL/GenBank/DDBJ databases">
        <authorList>
            <person name="Kucharzyk K."/>
            <person name="Murdoch R.W."/>
            <person name="Higgins S."/>
            <person name="Loffler F."/>
        </authorList>
    </citation>
    <scope>NUCLEOTIDE SEQUENCE</scope>
</reference>
<dbReference type="PANTHER" id="PTHR36836:SF1">
    <property type="entry name" value="COLANIC ACID BIOSYNTHESIS PROTEIN WCAK"/>
    <property type="match status" value="1"/>
</dbReference>
<dbReference type="Pfam" id="PF04230">
    <property type="entry name" value="PS_pyruv_trans"/>
    <property type="match status" value="1"/>
</dbReference>
<name>A0A645BJF1_9ZZZZ</name>
<dbReference type="InterPro" id="IPR007345">
    <property type="entry name" value="Polysacch_pyruvyl_Trfase"/>
</dbReference>